<dbReference type="GO" id="GO:0004656">
    <property type="term" value="F:procollagen-proline 4-dioxygenase activity"/>
    <property type="evidence" value="ECO:0007669"/>
    <property type="project" value="TreeGrafter"/>
</dbReference>
<dbReference type="KEGG" id="cdep:91087308"/>
<dbReference type="AlphaFoldDB" id="A0A1E3IPH7"/>
<comment type="cofactor">
    <cofactor evidence="1">
        <name>L-ascorbate</name>
        <dbReference type="ChEBI" id="CHEBI:38290"/>
    </cofactor>
</comment>
<dbReference type="InterPro" id="IPR006620">
    <property type="entry name" value="Pro_4_hyd_alph"/>
</dbReference>
<dbReference type="InterPro" id="IPR044862">
    <property type="entry name" value="Pro_4_hyd_alph_FE2OG_OXY"/>
</dbReference>
<name>A0A1E3IPH7_9TREE</name>
<dbReference type="PANTHER" id="PTHR10869">
    <property type="entry name" value="PROLYL 4-HYDROXYLASE ALPHA SUBUNIT"/>
    <property type="match status" value="1"/>
</dbReference>
<dbReference type="SMART" id="SM00702">
    <property type="entry name" value="P4Hc"/>
    <property type="match status" value="1"/>
</dbReference>
<sequence length="218" mass="24040">MAIPFNYIKAKPHLSVNSILADQIYIVDGFFSPADLRAVFAWAQSLELEGPKKAGRGEAERTGSRASLQSPEIASELLRLILPHLPALSPPYTAKAALSPNIRVYHYPAHAFFGQHYDMPQLDPASRRQSCWTVLIYLADGVKGGSTIFYPHENDRKKGRKNAKSGGQKGQEEKIVIEPKAGRMLLHWHGVSGGGCMRHEGEVVVSGDKWVLRTDVLA</sequence>
<dbReference type="GO" id="GO:0005783">
    <property type="term" value="C:endoplasmic reticulum"/>
    <property type="evidence" value="ECO:0007669"/>
    <property type="project" value="TreeGrafter"/>
</dbReference>
<protein>
    <submittedName>
        <fullName evidence="6">Uncharacterized protein</fullName>
    </submittedName>
</protein>
<dbReference type="GO" id="GO:0031418">
    <property type="term" value="F:L-ascorbic acid binding"/>
    <property type="evidence" value="ECO:0007669"/>
    <property type="project" value="InterPro"/>
</dbReference>
<reference evidence="6" key="2">
    <citation type="journal article" date="2022" name="Elife">
        <title>Obligate sexual reproduction of a homothallic fungus closely related to the Cryptococcus pathogenic species complex.</title>
        <authorList>
            <person name="Passer A.R."/>
            <person name="Clancey S.A."/>
            <person name="Shea T."/>
            <person name="David-Palma M."/>
            <person name="Averette A.F."/>
            <person name="Boekhout T."/>
            <person name="Porcel B.M."/>
            <person name="Nowrousian M."/>
            <person name="Cuomo C.A."/>
            <person name="Sun S."/>
            <person name="Heitman J."/>
            <person name="Coelho M.A."/>
        </authorList>
    </citation>
    <scope>NUCLEOTIDE SEQUENCE</scope>
    <source>
        <strain evidence="6">CBS 7841</strain>
    </source>
</reference>
<dbReference type="RefSeq" id="XP_066068600.1">
    <property type="nucleotide sequence ID" value="XM_066212503.1"/>
</dbReference>
<dbReference type="VEuPathDB" id="FungiDB:L203_01629"/>
<evidence type="ECO:0000313" key="6">
    <source>
        <dbReference type="EMBL" id="WVN87900.1"/>
    </source>
</evidence>
<dbReference type="EMBL" id="CP143786">
    <property type="protein sequence ID" value="WVN87900.1"/>
    <property type="molecule type" value="Genomic_DNA"/>
</dbReference>
<reference evidence="6" key="1">
    <citation type="submission" date="2016-06" db="EMBL/GenBank/DDBJ databases">
        <authorList>
            <person name="Cuomo C."/>
            <person name="Litvintseva A."/>
            <person name="Heitman J."/>
            <person name="Chen Y."/>
            <person name="Sun S."/>
            <person name="Springer D."/>
            <person name="Dromer F."/>
            <person name="Young S."/>
            <person name="Zeng Q."/>
            <person name="Chapman S."/>
            <person name="Gujja S."/>
            <person name="Saif S."/>
            <person name="Birren B."/>
        </authorList>
    </citation>
    <scope>NUCLEOTIDE SEQUENCE</scope>
    <source>
        <strain evidence="6">CBS 7841</strain>
    </source>
</reference>
<reference evidence="6" key="3">
    <citation type="submission" date="2024-01" db="EMBL/GenBank/DDBJ databases">
        <authorList>
            <person name="Coelho M.A."/>
            <person name="David-Palma M."/>
            <person name="Shea T."/>
            <person name="Sun S."/>
            <person name="Cuomo C.A."/>
            <person name="Heitman J."/>
        </authorList>
    </citation>
    <scope>NUCLEOTIDE SEQUENCE</scope>
    <source>
        <strain evidence="6">CBS 7841</strain>
    </source>
</reference>
<evidence type="ECO:0000313" key="7">
    <source>
        <dbReference type="Proteomes" id="UP000094043"/>
    </source>
</evidence>
<keyword evidence="5" id="KW-0408">Iron</keyword>
<evidence type="ECO:0000256" key="5">
    <source>
        <dbReference type="ARBA" id="ARBA00023004"/>
    </source>
</evidence>
<keyword evidence="7" id="KW-1185">Reference proteome</keyword>
<dbReference type="PANTHER" id="PTHR10869:SF236">
    <property type="entry name" value="PROLYL 4-HYDROXYLASE ALPHA SUBUNIT DOMAIN-CONTAINING PROTEIN"/>
    <property type="match status" value="1"/>
</dbReference>
<keyword evidence="4" id="KW-0560">Oxidoreductase</keyword>
<dbReference type="OrthoDB" id="69177at2759"/>
<keyword evidence="2" id="KW-0479">Metal-binding</keyword>
<evidence type="ECO:0000256" key="4">
    <source>
        <dbReference type="ARBA" id="ARBA00023002"/>
    </source>
</evidence>
<dbReference type="Gene3D" id="2.60.120.620">
    <property type="entry name" value="q2cbj1_9rhob like domain"/>
    <property type="match status" value="1"/>
</dbReference>
<dbReference type="Pfam" id="PF13640">
    <property type="entry name" value="2OG-FeII_Oxy_3"/>
    <property type="match status" value="1"/>
</dbReference>
<dbReference type="InterPro" id="IPR045054">
    <property type="entry name" value="P4HA-like"/>
</dbReference>
<dbReference type="GeneID" id="91087308"/>
<organism evidence="6 7">
    <name type="scientific">Cryptococcus depauperatus CBS 7841</name>
    <dbReference type="NCBI Taxonomy" id="1295531"/>
    <lineage>
        <taxon>Eukaryota</taxon>
        <taxon>Fungi</taxon>
        <taxon>Dikarya</taxon>
        <taxon>Basidiomycota</taxon>
        <taxon>Agaricomycotina</taxon>
        <taxon>Tremellomycetes</taxon>
        <taxon>Tremellales</taxon>
        <taxon>Cryptococcaceae</taxon>
        <taxon>Cryptococcus</taxon>
    </lineage>
</organism>
<proteinExistence type="predicted"/>
<dbReference type="GO" id="GO:0005506">
    <property type="term" value="F:iron ion binding"/>
    <property type="evidence" value="ECO:0007669"/>
    <property type="project" value="InterPro"/>
</dbReference>
<accession>A0A1E3IPH7</accession>
<dbReference type="Proteomes" id="UP000094043">
    <property type="component" value="Chromosome 3"/>
</dbReference>
<evidence type="ECO:0000256" key="1">
    <source>
        <dbReference type="ARBA" id="ARBA00001961"/>
    </source>
</evidence>
<gene>
    <name evidence="6" type="ORF">L203_103097</name>
</gene>
<keyword evidence="3" id="KW-0223">Dioxygenase</keyword>
<evidence type="ECO:0000256" key="2">
    <source>
        <dbReference type="ARBA" id="ARBA00022723"/>
    </source>
</evidence>
<evidence type="ECO:0000256" key="3">
    <source>
        <dbReference type="ARBA" id="ARBA00022964"/>
    </source>
</evidence>